<organism evidence="1 2">
    <name type="scientific">Pedobacter steynii</name>
    <dbReference type="NCBI Taxonomy" id="430522"/>
    <lineage>
        <taxon>Bacteria</taxon>
        <taxon>Pseudomonadati</taxon>
        <taxon>Bacteroidota</taxon>
        <taxon>Sphingobacteriia</taxon>
        <taxon>Sphingobacteriales</taxon>
        <taxon>Sphingobacteriaceae</taxon>
        <taxon>Pedobacter</taxon>
    </lineage>
</organism>
<keyword evidence="2" id="KW-1185">Reference proteome</keyword>
<accession>A0A1H0L995</accession>
<protein>
    <submittedName>
        <fullName evidence="1">Uncharacterized protein</fullName>
    </submittedName>
</protein>
<dbReference type="RefSeq" id="WP_074612893.1">
    <property type="nucleotide sequence ID" value="NZ_FNGY01000017.1"/>
</dbReference>
<dbReference type="AlphaFoldDB" id="A0A1H0L995"/>
<gene>
    <name evidence="1" type="ORF">SAMN05421820_11787</name>
</gene>
<dbReference type="EMBL" id="FNGY01000017">
    <property type="protein sequence ID" value="SDO64777.1"/>
    <property type="molecule type" value="Genomic_DNA"/>
</dbReference>
<sequence>MKKFLLPILVLFIVSCKKTDKSPADSPVTAVKELSFDNETNSRLMFQDGESMALLTAEARRYEIGKVLRVKAIDETTIEVANFAPVDIEDATILLTIQGSEKPIKLFKVKKIRAHGVQEIKYPFVDGTSKFLDTENKEVDLSQYKTTGLALNKVSFDFTGETELIVKLKKLAKLKWKVKYTDFDSNDNPADNWKENIDAKDVRRFSGLIINMAYLIQANETKTAYVAEPITDNDGVTVLTTAQKETAFQKMVDIPQFNCGVVVNVSGLGGGYTFGVANHVLNDYLTKDVCFIVIHEVSHMIGYNHDSTMTYPKDGKGAVEACTRVYKQMLSGNEFPIKKAAYYKQSDL</sequence>
<name>A0A1H0L995_9SPHI</name>
<proteinExistence type="predicted"/>
<dbReference type="SUPFAM" id="SSF55486">
    <property type="entry name" value="Metalloproteases ('zincins'), catalytic domain"/>
    <property type="match status" value="1"/>
</dbReference>
<evidence type="ECO:0000313" key="2">
    <source>
        <dbReference type="Proteomes" id="UP000183200"/>
    </source>
</evidence>
<dbReference type="Proteomes" id="UP000183200">
    <property type="component" value="Unassembled WGS sequence"/>
</dbReference>
<dbReference type="OrthoDB" id="1184659at2"/>
<dbReference type="PROSITE" id="PS51257">
    <property type="entry name" value="PROKAR_LIPOPROTEIN"/>
    <property type="match status" value="1"/>
</dbReference>
<evidence type="ECO:0000313" key="1">
    <source>
        <dbReference type="EMBL" id="SDO64777.1"/>
    </source>
</evidence>
<reference evidence="2" key="1">
    <citation type="submission" date="2016-10" db="EMBL/GenBank/DDBJ databases">
        <authorList>
            <person name="Varghese N."/>
            <person name="Submissions S."/>
        </authorList>
    </citation>
    <scope>NUCLEOTIDE SEQUENCE [LARGE SCALE GENOMIC DNA]</scope>
    <source>
        <strain evidence="2">DSM 19110</strain>
    </source>
</reference>